<evidence type="ECO:0000313" key="1">
    <source>
        <dbReference type="EMBL" id="KAI9459577.1"/>
    </source>
</evidence>
<keyword evidence="2" id="KW-1185">Reference proteome</keyword>
<name>A0ACC0U2N8_9AGAM</name>
<reference evidence="1" key="1">
    <citation type="submission" date="2021-03" db="EMBL/GenBank/DDBJ databases">
        <title>Evolutionary priming and transition to the ectomycorrhizal habit in an iconic lineage of mushroom-forming fungi: is preadaptation a requirement?</title>
        <authorList>
            <consortium name="DOE Joint Genome Institute"/>
            <person name="Looney B.P."/>
            <person name="Miyauchi S."/>
            <person name="Morin E."/>
            <person name="Drula E."/>
            <person name="Courty P.E."/>
            <person name="Chicoki N."/>
            <person name="Fauchery L."/>
            <person name="Kohler A."/>
            <person name="Kuo A."/>
            <person name="LaButti K."/>
            <person name="Pangilinan J."/>
            <person name="Lipzen A."/>
            <person name="Riley R."/>
            <person name="Andreopoulos W."/>
            <person name="He G."/>
            <person name="Johnson J."/>
            <person name="Barry K.W."/>
            <person name="Grigoriev I.V."/>
            <person name="Nagy L."/>
            <person name="Hibbett D."/>
            <person name="Henrissat B."/>
            <person name="Matheny P.B."/>
            <person name="Labbe J."/>
            <person name="Martin A.F."/>
        </authorList>
    </citation>
    <scope>NUCLEOTIDE SEQUENCE</scope>
    <source>
        <strain evidence="1">BPL698</strain>
    </source>
</reference>
<organism evidence="1 2">
    <name type="scientific">Russula earlei</name>
    <dbReference type="NCBI Taxonomy" id="71964"/>
    <lineage>
        <taxon>Eukaryota</taxon>
        <taxon>Fungi</taxon>
        <taxon>Dikarya</taxon>
        <taxon>Basidiomycota</taxon>
        <taxon>Agaricomycotina</taxon>
        <taxon>Agaricomycetes</taxon>
        <taxon>Russulales</taxon>
        <taxon>Russulaceae</taxon>
        <taxon>Russula</taxon>
    </lineage>
</organism>
<dbReference type="EMBL" id="JAGFNK010000197">
    <property type="protein sequence ID" value="KAI9459577.1"/>
    <property type="molecule type" value="Genomic_DNA"/>
</dbReference>
<sequence length="333" mass="37038">MKTKQEIIENWLPRYTGEKLENFGKYILLTNFSNYIQMFAEWHKTKVIGLDRPFQCATAGGITIINFGMGSPGAATVMDLLAAIEPKAVLFLGKCGGLKKRNKIGDLVLPIAAIRGEGTSNDYFPPEVPALPAFALQKAISTTIRDYKVDYWTGTVYTTNRRVWEHDDVFKEYLQKIRAYAVDMETATIFTVGFYNHIPTGALLLVSDSPMVPDGVKTEASDKKVTSQFVEKHLKIGIDSLKQLINNGLTKKGTGSWFPVTGTLAGQKAKVRRRSVGATIDAIWIPYSVILNATTRRLPDAHPTLSHSKADYPPIIKHAFPIHNSSFFIRLSD</sequence>
<dbReference type="Proteomes" id="UP001207468">
    <property type="component" value="Unassembled WGS sequence"/>
</dbReference>
<proteinExistence type="predicted"/>
<comment type="caution">
    <text evidence="1">The sequence shown here is derived from an EMBL/GenBank/DDBJ whole genome shotgun (WGS) entry which is preliminary data.</text>
</comment>
<protein>
    <submittedName>
        <fullName evidence="1">Nucleoside phosphorylase domain-containing protein</fullName>
    </submittedName>
</protein>
<gene>
    <name evidence="1" type="ORF">F5148DRAFT_1287105</name>
</gene>
<accession>A0ACC0U2N8</accession>
<evidence type="ECO:0000313" key="2">
    <source>
        <dbReference type="Proteomes" id="UP001207468"/>
    </source>
</evidence>